<dbReference type="InterPro" id="IPR002931">
    <property type="entry name" value="Transglutaminase-like"/>
</dbReference>
<evidence type="ECO:0000313" key="3">
    <source>
        <dbReference type="EMBL" id="GAA4354301.1"/>
    </source>
</evidence>
<protein>
    <recommendedName>
        <fullName evidence="5">DUF3857 domain-containing protein</fullName>
    </recommendedName>
</protein>
<dbReference type="Pfam" id="PF01841">
    <property type="entry name" value="Transglut_core"/>
    <property type="match status" value="1"/>
</dbReference>
<dbReference type="Gene3D" id="3.10.620.30">
    <property type="match status" value="1"/>
</dbReference>
<dbReference type="Gene3D" id="2.60.40.3140">
    <property type="match status" value="1"/>
</dbReference>
<evidence type="ECO:0000259" key="1">
    <source>
        <dbReference type="Pfam" id="PF01841"/>
    </source>
</evidence>
<dbReference type="EMBL" id="BAABGZ010000016">
    <property type="protein sequence ID" value="GAA4354301.1"/>
    <property type="molecule type" value="Genomic_DNA"/>
</dbReference>
<proteinExistence type="predicted"/>
<dbReference type="Proteomes" id="UP001501153">
    <property type="component" value="Unassembled WGS sequence"/>
</dbReference>
<evidence type="ECO:0008006" key="5">
    <source>
        <dbReference type="Google" id="ProtNLM"/>
    </source>
</evidence>
<feature type="domain" description="DUF3857" evidence="2">
    <location>
        <begin position="58"/>
        <end position="221"/>
    </location>
</feature>
<keyword evidence="4" id="KW-1185">Reference proteome</keyword>
<comment type="caution">
    <text evidence="3">The sequence shown here is derived from an EMBL/GenBank/DDBJ whole genome shotgun (WGS) entry which is preliminary data.</text>
</comment>
<accession>A0ABP8IA73</accession>
<dbReference type="Gene3D" id="2.60.120.1130">
    <property type="match status" value="1"/>
</dbReference>
<feature type="domain" description="Transglutaminase-like" evidence="1">
    <location>
        <begin position="290"/>
        <end position="385"/>
    </location>
</feature>
<evidence type="ECO:0000313" key="4">
    <source>
        <dbReference type="Proteomes" id="UP001501153"/>
    </source>
</evidence>
<name>A0ABP8IA73_9BACT</name>
<reference evidence="4" key="1">
    <citation type="journal article" date="2019" name="Int. J. Syst. Evol. Microbiol.">
        <title>The Global Catalogue of Microorganisms (GCM) 10K type strain sequencing project: providing services to taxonomists for standard genome sequencing and annotation.</title>
        <authorList>
            <consortium name="The Broad Institute Genomics Platform"/>
            <consortium name="The Broad Institute Genome Sequencing Center for Infectious Disease"/>
            <person name="Wu L."/>
            <person name="Ma J."/>
        </authorList>
    </citation>
    <scope>NUCLEOTIDE SEQUENCE [LARGE SCALE GENOMIC DNA]</scope>
    <source>
        <strain evidence="4">JCM 17923</strain>
    </source>
</reference>
<dbReference type="Pfam" id="PF12969">
    <property type="entry name" value="DUF3857"/>
    <property type="match status" value="1"/>
</dbReference>
<evidence type="ECO:0000259" key="2">
    <source>
        <dbReference type="Pfam" id="PF12969"/>
    </source>
</evidence>
<dbReference type="InterPro" id="IPR024618">
    <property type="entry name" value="DUF3857"/>
</dbReference>
<organism evidence="3 4">
    <name type="scientific">Hymenobacter saemangeumensis</name>
    <dbReference type="NCBI Taxonomy" id="1084522"/>
    <lineage>
        <taxon>Bacteria</taxon>
        <taxon>Pseudomonadati</taxon>
        <taxon>Bacteroidota</taxon>
        <taxon>Cytophagia</taxon>
        <taxon>Cytophagales</taxon>
        <taxon>Hymenobacteraceae</taxon>
        <taxon>Hymenobacter</taxon>
    </lineage>
</organism>
<gene>
    <name evidence="3" type="ORF">GCM10023185_15950</name>
</gene>
<sequence>MTALAAQAQNEPAKFGKLDAKDLTPAPFLADSAAEAVMLSDYGTARVDVAANQKLQLVFERTTRIKILKKSGFDWATVEVPLANASEKMSSLRGFTYNLVNGQVVKDKLESDGKYFDDVNKRIRIRKFTMPNVREGSVIEFSYSVVSENFFNLPDWQFQHTIPVRWSEYRASYPEYFDYRTLMQGYLPLSLREQSEGSTFFGNQAVRTWQYRWAMKNVPAFVPEPFITTARDFVARLDFELAGVRFPNGLGNGITFDWARFDRELLQDDDFGQQLDRGGFLKEALAKLPATTRLEDKVAAIRTMVQQAVKYNEYESIYTTAPLKRTFTEVRQGNAADINLLLIAALRAAQIEANPVLLSTRDHGRLNEALPLLSRFNYVVAHVALADGKDLFVDATDPLLPSGALPERCLSYTGRLLLKSPGQSRWIEIKPSQRRVHYQQARLTLSADGSMSGTVREEFGGYTGAKVRAELQKLGDGKYRSQFAGQHSSWTLPKFTVLAREELAKPLALEYEFSQAGGDAAGGSFYLSLLDGFGSDENPFRLDTRTYPVDFGTTQEETIMMTLTLPAGYELSESPKAAVVDLPEDGGRFMYSVTGTEGTVQLTSRMYLRKPMYAAAEYEHLREFYRLMLAKQAEKLVIRKKA</sequence>